<dbReference type="Proteomes" id="UP000076502">
    <property type="component" value="Unassembled WGS sequence"/>
</dbReference>
<dbReference type="PROSITE" id="PS00039">
    <property type="entry name" value="DEAD_ATP_HELICASE"/>
    <property type="match status" value="1"/>
</dbReference>
<evidence type="ECO:0000256" key="4">
    <source>
        <dbReference type="ARBA" id="ARBA00022801"/>
    </source>
</evidence>
<dbReference type="GO" id="GO:0003724">
    <property type="term" value="F:RNA helicase activity"/>
    <property type="evidence" value="ECO:0007669"/>
    <property type="project" value="UniProtKB-EC"/>
</dbReference>
<dbReference type="CDD" id="cd18787">
    <property type="entry name" value="SF2_C_DEAD"/>
    <property type="match status" value="1"/>
</dbReference>
<name>A0A154P053_DUFNO</name>
<proteinExistence type="inferred from homology"/>
<dbReference type="CDD" id="cd17957">
    <property type="entry name" value="DEADc_DDX52"/>
    <property type="match status" value="1"/>
</dbReference>
<comment type="catalytic activity">
    <reaction evidence="11">
        <text>ATP + H2O = ADP + phosphate + H(+)</text>
        <dbReference type="Rhea" id="RHEA:13065"/>
        <dbReference type="ChEBI" id="CHEBI:15377"/>
        <dbReference type="ChEBI" id="CHEBI:15378"/>
        <dbReference type="ChEBI" id="CHEBI:30616"/>
        <dbReference type="ChEBI" id="CHEBI:43474"/>
        <dbReference type="ChEBI" id="CHEBI:456216"/>
        <dbReference type="EC" id="3.6.4.13"/>
    </reaction>
</comment>
<dbReference type="InterPro" id="IPR000629">
    <property type="entry name" value="RNA-helicase_DEAD-box_CS"/>
</dbReference>
<dbReference type="EMBL" id="KQ434783">
    <property type="protein sequence ID" value="KZC04724.1"/>
    <property type="molecule type" value="Genomic_DNA"/>
</dbReference>
<evidence type="ECO:0000256" key="2">
    <source>
        <dbReference type="ARBA" id="ARBA00012552"/>
    </source>
</evidence>
<dbReference type="InterPro" id="IPR014001">
    <property type="entry name" value="Helicase_ATP-bd"/>
</dbReference>
<dbReference type="InterPro" id="IPR050079">
    <property type="entry name" value="DEAD_box_RNA_helicase"/>
</dbReference>
<dbReference type="SMART" id="SM00487">
    <property type="entry name" value="DEXDc"/>
    <property type="match status" value="1"/>
</dbReference>
<evidence type="ECO:0000256" key="12">
    <source>
        <dbReference type="PROSITE-ProRule" id="PRU00552"/>
    </source>
</evidence>
<feature type="domain" description="Helicase C-terminal" evidence="16">
    <location>
        <begin position="358"/>
        <end position="519"/>
    </location>
</feature>
<organism evidence="18 19">
    <name type="scientific">Dufourea novaeangliae</name>
    <name type="common">Sweat bee</name>
    <dbReference type="NCBI Taxonomy" id="178035"/>
    <lineage>
        <taxon>Eukaryota</taxon>
        <taxon>Metazoa</taxon>
        <taxon>Ecdysozoa</taxon>
        <taxon>Arthropoda</taxon>
        <taxon>Hexapoda</taxon>
        <taxon>Insecta</taxon>
        <taxon>Pterygota</taxon>
        <taxon>Neoptera</taxon>
        <taxon>Endopterygota</taxon>
        <taxon>Hymenoptera</taxon>
        <taxon>Apocrita</taxon>
        <taxon>Aculeata</taxon>
        <taxon>Apoidea</taxon>
        <taxon>Anthophila</taxon>
        <taxon>Halictidae</taxon>
        <taxon>Rophitinae</taxon>
        <taxon>Dufourea</taxon>
    </lineage>
</organism>
<protein>
    <recommendedName>
        <fullName evidence="10">Probable ATP-dependent RNA helicase DDX52</fullName>
        <ecNumber evidence="2">3.6.4.13</ecNumber>
    </recommendedName>
</protein>
<accession>A0A154P053</accession>
<feature type="compositionally biased region" description="Basic residues" evidence="14">
    <location>
        <begin position="598"/>
        <end position="619"/>
    </location>
</feature>
<comment type="similarity">
    <text evidence="9">Belongs to the DEAD box helicase family. DDX52/ROK1 subfamily.</text>
</comment>
<evidence type="ECO:0000256" key="10">
    <source>
        <dbReference type="ARBA" id="ARBA00044533"/>
    </source>
</evidence>
<evidence type="ECO:0000256" key="14">
    <source>
        <dbReference type="SAM" id="MobiDB-lite"/>
    </source>
</evidence>
<evidence type="ECO:0000256" key="3">
    <source>
        <dbReference type="ARBA" id="ARBA00022741"/>
    </source>
</evidence>
<feature type="compositionally biased region" description="Basic and acidic residues" evidence="14">
    <location>
        <begin position="527"/>
        <end position="539"/>
    </location>
</feature>
<dbReference type="PANTHER" id="PTHR47959">
    <property type="entry name" value="ATP-DEPENDENT RNA HELICASE RHLE-RELATED"/>
    <property type="match status" value="1"/>
</dbReference>
<keyword evidence="6 13" id="KW-0067">ATP-binding</keyword>
<dbReference type="GO" id="GO:0016787">
    <property type="term" value="F:hydrolase activity"/>
    <property type="evidence" value="ECO:0007669"/>
    <property type="project" value="UniProtKB-KW"/>
</dbReference>
<feature type="compositionally biased region" description="Basic and acidic residues" evidence="14">
    <location>
        <begin position="561"/>
        <end position="578"/>
    </location>
</feature>
<keyword evidence="8" id="KW-0539">Nucleus</keyword>
<evidence type="ECO:0000313" key="19">
    <source>
        <dbReference type="Proteomes" id="UP000076502"/>
    </source>
</evidence>
<dbReference type="AlphaFoldDB" id="A0A154P053"/>
<dbReference type="InterPro" id="IPR011545">
    <property type="entry name" value="DEAD/DEAH_box_helicase_dom"/>
</dbReference>
<feature type="region of interest" description="Disordered" evidence="14">
    <location>
        <begin position="558"/>
        <end position="619"/>
    </location>
</feature>
<dbReference type="InterPro" id="IPR001650">
    <property type="entry name" value="Helicase_C-like"/>
</dbReference>
<dbReference type="GO" id="GO:0010468">
    <property type="term" value="P:regulation of gene expression"/>
    <property type="evidence" value="ECO:0007669"/>
    <property type="project" value="UniProtKB-ARBA"/>
</dbReference>
<evidence type="ECO:0000256" key="9">
    <source>
        <dbReference type="ARBA" id="ARBA00024355"/>
    </source>
</evidence>
<dbReference type="Pfam" id="PF00271">
    <property type="entry name" value="Helicase_C"/>
    <property type="match status" value="1"/>
</dbReference>
<dbReference type="FunFam" id="3.40.50.300:FF:000759">
    <property type="entry name" value="probable ATP-dependent RNA helicase DDX52"/>
    <property type="match status" value="1"/>
</dbReference>
<feature type="region of interest" description="Disordered" evidence="14">
    <location>
        <begin position="520"/>
        <end position="541"/>
    </location>
</feature>
<dbReference type="PANTHER" id="PTHR47959:SF15">
    <property type="entry name" value="RNA HELICASE"/>
    <property type="match status" value="1"/>
</dbReference>
<dbReference type="Gene3D" id="3.40.50.300">
    <property type="entry name" value="P-loop containing nucleotide triphosphate hydrolases"/>
    <property type="match status" value="2"/>
</dbReference>
<dbReference type="InterPro" id="IPR014014">
    <property type="entry name" value="RNA_helicase_DEAD_Q_motif"/>
</dbReference>
<keyword evidence="5 13" id="KW-0347">Helicase</keyword>
<feature type="domain" description="DEAD-box RNA helicase Q" evidence="17">
    <location>
        <begin position="138"/>
        <end position="166"/>
    </location>
</feature>
<feature type="domain" description="Helicase ATP-binding" evidence="15">
    <location>
        <begin position="169"/>
        <end position="347"/>
    </location>
</feature>
<dbReference type="SMART" id="SM00490">
    <property type="entry name" value="HELICc"/>
    <property type="match status" value="1"/>
</dbReference>
<evidence type="ECO:0000256" key="13">
    <source>
        <dbReference type="RuleBase" id="RU000492"/>
    </source>
</evidence>
<dbReference type="PROSITE" id="PS51192">
    <property type="entry name" value="HELICASE_ATP_BIND_1"/>
    <property type="match status" value="1"/>
</dbReference>
<dbReference type="STRING" id="178035.A0A154P053"/>
<feature type="short sequence motif" description="Q motif" evidence="12">
    <location>
        <begin position="138"/>
        <end position="166"/>
    </location>
</feature>
<reference evidence="18 19" key="1">
    <citation type="submission" date="2015-07" db="EMBL/GenBank/DDBJ databases">
        <title>The genome of Dufourea novaeangliae.</title>
        <authorList>
            <person name="Pan H."/>
            <person name="Kapheim K."/>
        </authorList>
    </citation>
    <scope>NUCLEOTIDE SEQUENCE [LARGE SCALE GENOMIC DNA]</scope>
    <source>
        <strain evidence="18">0120121106</strain>
        <tissue evidence="18">Whole body</tissue>
    </source>
</reference>
<evidence type="ECO:0000259" key="15">
    <source>
        <dbReference type="PROSITE" id="PS51192"/>
    </source>
</evidence>
<dbReference type="GO" id="GO:0005730">
    <property type="term" value="C:nucleolus"/>
    <property type="evidence" value="ECO:0007669"/>
    <property type="project" value="UniProtKB-SubCell"/>
</dbReference>
<evidence type="ECO:0000256" key="1">
    <source>
        <dbReference type="ARBA" id="ARBA00004604"/>
    </source>
</evidence>
<dbReference type="SUPFAM" id="SSF52540">
    <property type="entry name" value="P-loop containing nucleoside triphosphate hydrolases"/>
    <property type="match status" value="1"/>
</dbReference>
<dbReference type="InterPro" id="IPR027417">
    <property type="entry name" value="P-loop_NTPase"/>
</dbReference>
<dbReference type="GO" id="GO:0005524">
    <property type="term" value="F:ATP binding"/>
    <property type="evidence" value="ECO:0007669"/>
    <property type="project" value="UniProtKB-KW"/>
</dbReference>
<keyword evidence="4 13" id="KW-0378">Hydrolase</keyword>
<dbReference type="InterPro" id="IPR044764">
    <property type="entry name" value="DDX52/Rok1_DEADc"/>
</dbReference>
<dbReference type="GO" id="GO:0005829">
    <property type="term" value="C:cytosol"/>
    <property type="evidence" value="ECO:0007669"/>
    <property type="project" value="TreeGrafter"/>
</dbReference>
<evidence type="ECO:0000256" key="11">
    <source>
        <dbReference type="ARBA" id="ARBA00047984"/>
    </source>
</evidence>
<evidence type="ECO:0000259" key="17">
    <source>
        <dbReference type="PROSITE" id="PS51195"/>
    </source>
</evidence>
<dbReference type="GO" id="GO:0003723">
    <property type="term" value="F:RNA binding"/>
    <property type="evidence" value="ECO:0007669"/>
    <property type="project" value="UniProtKB-KW"/>
</dbReference>
<gene>
    <name evidence="18" type="ORF">WN55_09523</name>
</gene>
<keyword evidence="3 13" id="KW-0547">Nucleotide-binding</keyword>
<dbReference type="PROSITE" id="PS51195">
    <property type="entry name" value="Q_MOTIF"/>
    <property type="match status" value="1"/>
</dbReference>
<keyword evidence="7" id="KW-0694">RNA-binding</keyword>
<evidence type="ECO:0000313" key="18">
    <source>
        <dbReference type="EMBL" id="KZC04724.1"/>
    </source>
</evidence>
<dbReference type="EC" id="3.6.4.13" evidence="2"/>
<dbReference type="Pfam" id="PF00270">
    <property type="entry name" value="DEAD"/>
    <property type="match status" value="1"/>
</dbReference>
<dbReference type="OrthoDB" id="360161at2759"/>
<dbReference type="GO" id="GO:0030490">
    <property type="term" value="P:maturation of SSU-rRNA"/>
    <property type="evidence" value="ECO:0007669"/>
    <property type="project" value="InterPro"/>
</dbReference>
<comment type="subcellular location">
    <subcellularLocation>
        <location evidence="1">Nucleus</location>
        <location evidence="1">Nucleolus</location>
    </subcellularLocation>
</comment>
<sequence>MDAYEVFQKLSAGVKFDKKRFLTDAQRFQLVKKQSENASKHEEESVGTLNSRNCSVLSMKRKHDKVDDESKNVGQLILLNGLSVPKDGSKTKFKKHKESVDVDKQLKLEQEKINQFRNQQQISITGTRVPKPISIFSELSEDYGVSEYLINNVMNCGYVHPTPIQMQAMPIMLQGRQILACAPTGSGKTAAFLLPIIHQLGAPQRKGFRAIILSPTRELAKQTHRECVRLSEGFNFRIHIISKIGQALDKYGPKSSQKFDILITTPRRIIFLLNQDPPAISLSNIEWLIVDEADKLFEDGTRCFRDQLEEISKACTNENLCTAMFSATNTPVVSKWCRRNLKGLVTVTVGHRNAATDLVEQELLFVGTESGKLVALRGIIQKGVLPPVLVFVQSKERAQELFNELIYDGINVDVIHADRSQTQRDNVVRCFREGKIWVLICTELMARGIDFKGVNLVINYDFPPSAISYVHRIGRTGRAGHKGKAITFFTEQDTPNLRSIAAIMRESGCNVPDYMLSMKKHTKREKRKLEHSAPPREKISTIPKFKRIYNKGKSSKYVESVCEKKEKDDIADKGDKSWKKNKKSTKNKQNPNESKKDRQIKKHTLSVGKKTVKMTRVKK</sequence>
<evidence type="ECO:0000256" key="5">
    <source>
        <dbReference type="ARBA" id="ARBA00022806"/>
    </source>
</evidence>
<dbReference type="PROSITE" id="PS51194">
    <property type="entry name" value="HELICASE_CTER"/>
    <property type="match status" value="1"/>
</dbReference>
<evidence type="ECO:0000256" key="6">
    <source>
        <dbReference type="ARBA" id="ARBA00022840"/>
    </source>
</evidence>
<evidence type="ECO:0000256" key="8">
    <source>
        <dbReference type="ARBA" id="ARBA00023242"/>
    </source>
</evidence>
<evidence type="ECO:0000256" key="7">
    <source>
        <dbReference type="ARBA" id="ARBA00022884"/>
    </source>
</evidence>
<evidence type="ECO:0000259" key="16">
    <source>
        <dbReference type="PROSITE" id="PS51194"/>
    </source>
</evidence>
<keyword evidence="19" id="KW-1185">Reference proteome</keyword>